<dbReference type="AlphaFoldDB" id="A0A2S9XL63"/>
<gene>
    <name evidence="2" type="ORF">ENSA7_80520</name>
</gene>
<evidence type="ECO:0000313" key="3">
    <source>
        <dbReference type="Proteomes" id="UP000238823"/>
    </source>
</evidence>
<protein>
    <submittedName>
        <fullName evidence="2">Uncharacterized protein</fullName>
    </submittedName>
</protein>
<organism evidence="2 3">
    <name type="scientific">Enhygromyxa salina</name>
    <dbReference type="NCBI Taxonomy" id="215803"/>
    <lineage>
        <taxon>Bacteria</taxon>
        <taxon>Pseudomonadati</taxon>
        <taxon>Myxococcota</taxon>
        <taxon>Polyangia</taxon>
        <taxon>Nannocystales</taxon>
        <taxon>Nannocystaceae</taxon>
        <taxon>Enhygromyxa</taxon>
    </lineage>
</organism>
<evidence type="ECO:0000256" key="1">
    <source>
        <dbReference type="SAM" id="Phobius"/>
    </source>
</evidence>
<dbReference type="EMBL" id="PVNL01000147">
    <property type="protein sequence ID" value="PRP93624.1"/>
    <property type="molecule type" value="Genomic_DNA"/>
</dbReference>
<evidence type="ECO:0000313" key="2">
    <source>
        <dbReference type="EMBL" id="PRP93624.1"/>
    </source>
</evidence>
<name>A0A2S9XL63_9BACT</name>
<dbReference type="Proteomes" id="UP000238823">
    <property type="component" value="Unassembled WGS sequence"/>
</dbReference>
<keyword evidence="1" id="KW-0812">Transmembrane</keyword>
<comment type="caution">
    <text evidence="2">The sequence shown here is derived from an EMBL/GenBank/DDBJ whole genome shotgun (WGS) entry which is preliminary data.</text>
</comment>
<sequence length="195" mass="21273">MSSTELERHDRAVISPAGKVLISTAWVLGTSVPSWILAVCKVGLHSSCGTDASIVILPMLWLVCIALTSSFHARMLGHVDEVQPSLEPAPELHHLPRACAQFVNEAAAIRANLDEPHDALARAWQLAGEVDRARPEIRVIIEQYGATLDAVKPLLEARMRRGRGRLSNDQLAQRLAAVLSAFEDALRCPSATTFR</sequence>
<accession>A0A2S9XL63</accession>
<keyword evidence="1" id="KW-0472">Membrane</keyword>
<proteinExistence type="predicted"/>
<keyword evidence="1" id="KW-1133">Transmembrane helix</keyword>
<feature type="transmembrane region" description="Helical" evidence="1">
    <location>
        <begin position="20"/>
        <end position="40"/>
    </location>
</feature>
<dbReference type="RefSeq" id="WP_106094796.1">
    <property type="nucleotide sequence ID" value="NZ_PVNL01000147.1"/>
</dbReference>
<feature type="transmembrane region" description="Helical" evidence="1">
    <location>
        <begin position="52"/>
        <end position="73"/>
    </location>
</feature>
<reference evidence="2 3" key="1">
    <citation type="submission" date="2018-03" db="EMBL/GenBank/DDBJ databases">
        <title>Draft Genome Sequences of the Obligatory Marine Myxobacteria Enhygromyxa salina SWB007.</title>
        <authorList>
            <person name="Poehlein A."/>
            <person name="Moghaddam J.A."/>
            <person name="Harms H."/>
            <person name="Alanjari M."/>
            <person name="Koenig G.M."/>
            <person name="Daniel R."/>
            <person name="Schaeberle T.F."/>
        </authorList>
    </citation>
    <scope>NUCLEOTIDE SEQUENCE [LARGE SCALE GENOMIC DNA]</scope>
    <source>
        <strain evidence="2 3">SWB007</strain>
    </source>
</reference>
<dbReference type="OrthoDB" id="9997136at2"/>